<dbReference type="SUPFAM" id="SSF141868">
    <property type="entry name" value="EAL domain-like"/>
    <property type="match status" value="1"/>
</dbReference>
<keyword evidence="5 6" id="KW-0472">Membrane</keyword>
<dbReference type="Gene3D" id="3.30.450.20">
    <property type="entry name" value="PAS domain"/>
    <property type="match status" value="1"/>
</dbReference>
<dbReference type="CDD" id="cd01949">
    <property type="entry name" value="GGDEF"/>
    <property type="match status" value="1"/>
</dbReference>
<dbReference type="SUPFAM" id="SSF53850">
    <property type="entry name" value="Periplasmic binding protein-like II"/>
    <property type="match status" value="1"/>
</dbReference>
<dbReference type="PROSITE" id="PS50839">
    <property type="entry name" value="CHASE"/>
    <property type="match status" value="1"/>
</dbReference>
<dbReference type="InterPro" id="IPR042240">
    <property type="entry name" value="CHASE_sf"/>
</dbReference>
<evidence type="ECO:0000313" key="11">
    <source>
        <dbReference type="Proteomes" id="UP000640333"/>
    </source>
</evidence>
<dbReference type="Pfam" id="PF09084">
    <property type="entry name" value="NMT1"/>
    <property type="match status" value="1"/>
</dbReference>
<dbReference type="Pfam" id="PF00563">
    <property type="entry name" value="EAL"/>
    <property type="match status" value="1"/>
</dbReference>
<dbReference type="PROSITE" id="PS50887">
    <property type="entry name" value="GGDEF"/>
    <property type="match status" value="1"/>
</dbReference>
<evidence type="ECO:0000256" key="6">
    <source>
        <dbReference type="SAM" id="Phobius"/>
    </source>
</evidence>
<feature type="transmembrane region" description="Helical" evidence="6">
    <location>
        <begin position="610"/>
        <end position="629"/>
    </location>
</feature>
<dbReference type="RefSeq" id="WP_193951788.1">
    <property type="nucleotide sequence ID" value="NZ_JADEYS010000002.1"/>
</dbReference>
<evidence type="ECO:0000259" key="7">
    <source>
        <dbReference type="PROSITE" id="PS50839"/>
    </source>
</evidence>
<dbReference type="Gene3D" id="3.40.190.10">
    <property type="entry name" value="Periplasmic binding protein-like II"/>
    <property type="match status" value="2"/>
</dbReference>
<dbReference type="FunFam" id="3.30.70.270:FF:000001">
    <property type="entry name" value="Diguanylate cyclase domain protein"/>
    <property type="match status" value="1"/>
</dbReference>
<dbReference type="SMART" id="SM00052">
    <property type="entry name" value="EAL"/>
    <property type="match status" value="1"/>
</dbReference>
<dbReference type="InterPro" id="IPR043128">
    <property type="entry name" value="Rev_trsase/Diguanyl_cyclase"/>
</dbReference>
<dbReference type="CDD" id="cd01948">
    <property type="entry name" value="EAL"/>
    <property type="match status" value="1"/>
</dbReference>
<dbReference type="Pfam" id="PF03924">
    <property type="entry name" value="CHASE"/>
    <property type="match status" value="1"/>
</dbReference>
<dbReference type="SUPFAM" id="SSF55073">
    <property type="entry name" value="Nucleotide cyclase"/>
    <property type="match status" value="1"/>
</dbReference>
<dbReference type="InterPro" id="IPR015168">
    <property type="entry name" value="SsuA/THI5"/>
</dbReference>
<gene>
    <name evidence="10" type="ORF">IOQ59_03080</name>
</gene>
<dbReference type="SMART" id="SM00267">
    <property type="entry name" value="GGDEF"/>
    <property type="match status" value="1"/>
</dbReference>
<comment type="subcellular location">
    <subcellularLocation>
        <location evidence="2">Membrane</location>
    </subcellularLocation>
</comment>
<dbReference type="InterPro" id="IPR052155">
    <property type="entry name" value="Biofilm_reg_signaling"/>
</dbReference>
<evidence type="ECO:0000313" key="10">
    <source>
        <dbReference type="EMBL" id="MBE9396242.1"/>
    </source>
</evidence>
<dbReference type="SMART" id="SM01079">
    <property type="entry name" value="CHASE"/>
    <property type="match status" value="1"/>
</dbReference>
<dbReference type="InterPro" id="IPR001633">
    <property type="entry name" value="EAL_dom"/>
</dbReference>
<dbReference type="PROSITE" id="PS50883">
    <property type="entry name" value="EAL"/>
    <property type="match status" value="1"/>
</dbReference>
<dbReference type="Proteomes" id="UP000640333">
    <property type="component" value="Unassembled WGS sequence"/>
</dbReference>
<comment type="cofactor">
    <cofactor evidence="1">
        <name>Mg(2+)</name>
        <dbReference type="ChEBI" id="CHEBI:18420"/>
    </cofactor>
</comment>
<keyword evidence="4 6" id="KW-1133">Transmembrane helix</keyword>
<dbReference type="InterPro" id="IPR029787">
    <property type="entry name" value="Nucleotide_cyclase"/>
</dbReference>
<evidence type="ECO:0000256" key="3">
    <source>
        <dbReference type="ARBA" id="ARBA00022692"/>
    </source>
</evidence>
<evidence type="ECO:0000256" key="2">
    <source>
        <dbReference type="ARBA" id="ARBA00004370"/>
    </source>
</evidence>
<evidence type="ECO:0000256" key="4">
    <source>
        <dbReference type="ARBA" id="ARBA00022989"/>
    </source>
</evidence>
<keyword evidence="11" id="KW-1185">Reference proteome</keyword>
<dbReference type="InterPro" id="IPR000160">
    <property type="entry name" value="GGDEF_dom"/>
</dbReference>
<evidence type="ECO:0000256" key="5">
    <source>
        <dbReference type="ARBA" id="ARBA00023136"/>
    </source>
</evidence>
<evidence type="ECO:0000259" key="9">
    <source>
        <dbReference type="PROSITE" id="PS50887"/>
    </source>
</evidence>
<dbReference type="Gene3D" id="3.20.20.450">
    <property type="entry name" value="EAL domain"/>
    <property type="match status" value="1"/>
</dbReference>
<accession>A0A8J7F8N8</accession>
<feature type="domain" description="EAL" evidence="8">
    <location>
        <begin position="947"/>
        <end position="1201"/>
    </location>
</feature>
<dbReference type="PANTHER" id="PTHR44757:SF2">
    <property type="entry name" value="BIOFILM ARCHITECTURE MAINTENANCE PROTEIN MBAA"/>
    <property type="match status" value="1"/>
</dbReference>
<dbReference type="PANTHER" id="PTHR44757">
    <property type="entry name" value="DIGUANYLATE CYCLASE DGCP"/>
    <property type="match status" value="1"/>
</dbReference>
<dbReference type="InterPro" id="IPR006189">
    <property type="entry name" value="CHASE_dom"/>
</dbReference>
<dbReference type="Pfam" id="PF00990">
    <property type="entry name" value="GGDEF"/>
    <property type="match status" value="1"/>
</dbReference>
<evidence type="ECO:0000256" key="1">
    <source>
        <dbReference type="ARBA" id="ARBA00001946"/>
    </source>
</evidence>
<dbReference type="NCBIfam" id="TIGR00254">
    <property type="entry name" value="GGDEF"/>
    <property type="match status" value="1"/>
</dbReference>
<dbReference type="SUPFAM" id="SSF55785">
    <property type="entry name" value="PYP-like sensor domain (PAS domain)"/>
    <property type="match status" value="1"/>
</dbReference>
<proteinExistence type="predicted"/>
<dbReference type="AlphaFoldDB" id="A0A8J7F8N8"/>
<dbReference type="Gene3D" id="3.30.450.350">
    <property type="entry name" value="CHASE domain"/>
    <property type="match status" value="1"/>
</dbReference>
<dbReference type="GO" id="GO:0016020">
    <property type="term" value="C:membrane"/>
    <property type="evidence" value="ECO:0007669"/>
    <property type="project" value="UniProtKB-SubCell"/>
</dbReference>
<name>A0A8J7F8N8_9GAMM</name>
<dbReference type="InterPro" id="IPR035965">
    <property type="entry name" value="PAS-like_dom_sf"/>
</dbReference>
<feature type="domain" description="GGDEF" evidence="9">
    <location>
        <begin position="805"/>
        <end position="938"/>
    </location>
</feature>
<protein>
    <submittedName>
        <fullName evidence="10">EAL domain-containing protein</fullName>
    </submittedName>
</protein>
<feature type="transmembrane region" description="Helical" evidence="6">
    <location>
        <begin position="335"/>
        <end position="352"/>
    </location>
</feature>
<keyword evidence="3 6" id="KW-0812">Transmembrane</keyword>
<feature type="domain" description="CHASE" evidence="7">
    <location>
        <begin position="443"/>
        <end position="544"/>
    </location>
</feature>
<dbReference type="GO" id="GO:0003824">
    <property type="term" value="F:catalytic activity"/>
    <property type="evidence" value="ECO:0007669"/>
    <property type="project" value="UniProtKB-ARBA"/>
</dbReference>
<reference evidence="10" key="1">
    <citation type="submission" date="2020-10" db="EMBL/GenBank/DDBJ databases">
        <title>Bacterium isolated from coastal waters sediment.</title>
        <authorList>
            <person name="Chen R.-J."/>
            <person name="Lu D.-C."/>
            <person name="Zhu K.-L."/>
            <person name="Du Z.-J."/>
        </authorList>
    </citation>
    <scope>NUCLEOTIDE SEQUENCE</scope>
    <source>
        <strain evidence="10">N1Y112</strain>
    </source>
</reference>
<dbReference type="Gene3D" id="3.30.70.270">
    <property type="match status" value="1"/>
</dbReference>
<comment type="caution">
    <text evidence="10">The sequence shown here is derived from an EMBL/GenBank/DDBJ whole genome shotgun (WGS) entry which is preliminary data.</text>
</comment>
<evidence type="ECO:0000259" key="8">
    <source>
        <dbReference type="PROSITE" id="PS50883"/>
    </source>
</evidence>
<dbReference type="GO" id="GO:0007165">
    <property type="term" value="P:signal transduction"/>
    <property type="evidence" value="ECO:0007669"/>
    <property type="project" value="UniProtKB-ARBA"/>
</dbReference>
<organism evidence="10 11">
    <name type="scientific">Pontibacterium sinense</name>
    <dbReference type="NCBI Taxonomy" id="2781979"/>
    <lineage>
        <taxon>Bacteria</taxon>
        <taxon>Pseudomonadati</taxon>
        <taxon>Pseudomonadota</taxon>
        <taxon>Gammaproteobacteria</taxon>
        <taxon>Oceanospirillales</taxon>
        <taxon>Oceanospirillaceae</taxon>
        <taxon>Pontibacterium</taxon>
    </lineage>
</organism>
<dbReference type="EMBL" id="JADEYS010000002">
    <property type="protein sequence ID" value="MBE9396242.1"/>
    <property type="molecule type" value="Genomic_DNA"/>
</dbReference>
<dbReference type="InterPro" id="IPR035919">
    <property type="entry name" value="EAL_sf"/>
</dbReference>
<sequence>MIGSTLRWFVAALLCIQVAYGNDKVVLQLKWEHEFQFAGYYAALWQGYYDEAGLEVEIRPASGPGGQLKAPVKELVSGEADFAIGALDILVHRDRGEDLVVLAPIFQRSPHSVFALPGTQLTSVDDLAKLTVATPFDDFTRAEVQALFHSRHIDLADTRFVDDPPTISTLLENKAQAIATYSISAQYEARERGISLHELSPSEFGLDFYGDTLFTHQRVIESDPEKVERFVRASLKGWEYALTHKEEIAQRIARELPRYLFSYQDLEGYNLAFSDVIDTYMAYPYTEIGHNNSLRWERMVSNLRAIGMIKKDMDVDDLIFDINSSEELDVSSTQTLVLIGLGLLLICSFYYGRRLKYVWLLYLLALGVIYVAEQSVEAQLERDHFKDLEVDVLQQLNAVAANMSGIVNRNLAYVSGMSAHVAVNPDIDQIQFNRYSEAIFRQKPLLINLAAAPDMVIDLVYPLKGNQRALGLDYRTKADQLDVVMRVRNSGRLAVAGPIDLVQGGLAFIARAGVKSVDEFGEEYFWGILSAPFLANDLYRKAGLFEPDISVDIAIRGRDGLGRNGETFYGDSALFEDSRSLRSTIRVGDGTWQFAARPKEGWNYNRQGVVLLRGFAGSLGLLLFLFLLWQRRQIDAQRLYEQKIHDNEGLLREMSKVANINGWKIPAGQSQLLWSSHASSILGISEREQGWGMESILELFDEHQANKLRLALLDAMEQGKSFDIELSLNITGTEHRWIRWIGNAEQRDKGQYEVTGAVQDITERKKFSEVVERQANYDLLTGLPNRSYFYENLKWSVAAAQRTNTQLAVLFIDLDKFKPVNDNYGHVAGDKLLQSVAQRIRNSLRESDFVARISGDEFTVVLRQITNEYAPIDVAEKLLTEIRKPYAIMDRQIYCGASIGISVFPDDSVEADNLISKADYAMYEVKRSGRNGCQYFTHAMQERSESRHKLYTRLQQAIADKLLYVVYQPIIDLRSGEITKCEALVRWRDIDGRDIPPSEFIALAEETSLVNEIDRFVLAEAGDFIYRLEQHVGQRIALSVNVSPRVFSSTEAAMKSWLQLAMDVASRVDLTIEITERMLIDGPDKALCVLNELKNSGATIAIDDFGTGYSSLSYLTQLPIDFIKIDKSFVQQVNENRSSRMLVDTVVNLAKNLDLQLIGEGVETTENLKMLRDKGCDFAQGYLLGKPMTGDELQCRVAESSPVF</sequence>